<evidence type="ECO:0000256" key="6">
    <source>
        <dbReference type="ARBA" id="ARBA00023015"/>
    </source>
</evidence>
<evidence type="ECO:0000256" key="9">
    <source>
        <dbReference type="ARBA" id="ARBA00023170"/>
    </source>
</evidence>
<keyword evidence="5 11" id="KW-0862">Zinc</keyword>
<organism evidence="14 15">
    <name type="scientific">Diploscapter pachys</name>
    <dbReference type="NCBI Taxonomy" id="2018661"/>
    <lineage>
        <taxon>Eukaryota</taxon>
        <taxon>Metazoa</taxon>
        <taxon>Ecdysozoa</taxon>
        <taxon>Nematoda</taxon>
        <taxon>Chromadorea</taxon>
        <taxon>Rhabditida</taxon>
        <taxon>Rhabditina</taxon>
        <taxon>Rhabditomorpha</taxon>
        <taxon>Rhabditoidea</taxon>
        <taxon>Rhabditidae</taxon>
        <taxon>Diploscapter</taxon>
    </lineage>
</organism>
<dbReference type="GO" id="GO:0005634">
    <property type="term" value="C:nucleus"/>
    <property type="evidence" value="ECO:0007669"/>
    <property type="project" value="UniProtKB-SubCell"/>
</dbReference>
<dbReference type="PANTHER" id="PTHR46011">
    <property type="entry name" value="NUCLEAR HORMONE RECEPTOR FAMILY MEMBER NHR-86-RELATED"/>
    <property type="match status" value="1"/>
</dbReference>
<evidence type="ECO:0000259" key="12">
    <source>
        <dbReference type="PROSITE" id="PS51030"/>
    </source>
</evidence>
<dbReference type="Pfam" id="PF00104">
    <property type="entry name" value="Hormone_recep"/>
    <property type="match status" value="1"/>
</dbReference>
<keyword evidence="3 11" id="KW-0479">Metal-binding</keyword>
<keyword evidence="8 11" id="KW-0804">Transcription</keyword>
<dbReference type="OrthoDB" id="10018779at2759"/>
<evidence type="ECO:0000256" key="2">
    <source>
        <dbReference type="ARBA" id="ARBA00005993"/>
    </source>
</evidence>
<dbReference type="InterPro" id="IPR035500">
    <property type="entry name" value="NHR-like_dom_sf"/>
</dbReference>
<evidence type="ECO:0000256" key="4">
    <source>
        <dbReference type="ARBA" id="ARBA00022771"/>
    </source>
</evidence>
<dbReference type="GO" id="GO:0000978">
    <property type="term" value="F:RNA polymerase II cis-regulatory region sequence-specific DNA binding"/>
    <property type="evidence" value="ECO:0007669"/>
    <property type="project" value="InterPro"/>
</dbReference>
<dbReference type="Proteomes" id="UP000218231">
    <property type="component" value="Unassembled WGS sequence"/>
</dbReference>
<dbReference type="Gene3D" id="3.30.50.10">
    <property type="entry name" value="Erythroid Transcription Factor GATA-1, subunit A"/>
    <property type="match status" value="1"/>
</dbReference>
<dbReference type="AlphaFoldDB" id="A0A2A2J9H7"/>
<dbReference type="PANTHER" id="PTHR46011:SF32">
    <property type="entry name" value="NUCLEAR HORMONE RECEPTOR FAMILY"/>
    <property type="match status" value="1"/>
</dbReference>
<evidence type="ECO:0000256" key="3">
    <source>
        <dbReference type="ARBA" id="ARBA00022723"/>
    </source>
</evidence>
<feature type="domain" description="NR LBD" evidence="13">
    <location>
        <begin position="107"/>
        <end position="361"/>
    </location>
</feature>
<feature type="domain" description="Nuclear receptor" evidence="12">
    <location>
        <begin position="1"/>
        <end position="75"/>
    </location>
</feature>
<dbReference type="InterPro" id="IPR000536">
    <property type="entry name" value="Nucl_hrmn_rcpt_lig-bd"/>
</dbReference>
<proteinExistence type="inferred from homology"/>
<comment type="similarity">
    <text evidence="2 11">Belongs to the nuclear hormone receptor family.</text>
</comment>
<dbReference type="GO" id="GO:0008270">
    <property type="term" value="F:zinc ion binding"/>
    <property type="evidence" value="ECO:0007669"/>
    <property type="project" value="UniProtKB-KW"/>
</dbReference>
<dbReference type="PROSITE" id="PS51030">
    <property type="entry name" value="NUCLEAR_REC_DBD_2"/>
    <property type="match status" value="1"/>
</dbReference>
<reference evidence="14 15" key="1">
    <citation type="journal article" date="2017" name="Curr. Biol.">
        <title>Genome architecture and evolution of a unichromosomal asexual nematode.</title>
        <authorList>
            <person name="Fradin H."/>
            <person name="Zegar C."/>
            <person name="Gutwein M."/>
            <person name="Lucas J."/>
            <person name="Kovtun M."/>
            <person name="Corcoran D."/>
            <person name="Baugh L.R."/>
            <person name="Kiontke K."/>
            <person name="Gunsalus K."/>
            <person name="Fitch D.H."/>
            <person name="Piano F."/>
        </authorList>
    </citation>
    <scope>NUCLEOTIDE SEQUENCE [LARGE SCALE GENOMIC DNA]</scope>
    <source>
        <strain evidence="14">PF1309</strain>
    </source>
</reference>
<dbReference type="InterPro" id="IPR001628">
    <property type="entry name" value="Znf_hrmn_rcpt"/>
</dbReference>
<dbReference type="GO" id="GO:0003700">
    <property type="term" value="F:DNA-binding transcription factor activity"/>
    <property type="evidence" value="ECO:0007669"/>
    <property type="project" value="InterPro"/>
</dbReference>
<evidence type="ECO:0000313" key="14">
    <source>
        <dbReference type="EMBL" id="PAV58285.1"/>
    </source>
</evidence>
<dbReference type="SMART" id="SM00430">
    <property type="entry name" value="HOLI"/>
    <property type="match status" value="1"/>
</dbReference>
<dbReference type="InterPro" id="IPR001723">
    <property type="entry name" value="Nuclear_hrmn_rcpt"/>
</dbReference>
<dbReference type="SMART" id="SM00399">
    <property type="entry name" value="ZnF_C4"/>
    <property type="match status" value="1"/>
</dbReference>
<dbReference type="PRINTS" id="PR00047">
    <property type="entry name" value="STROIDFINGER"/>
</dbReference>
<evidence type="ECO:0000256" key="8">
    <source>
        <dbReference type="ARBA" id="ARBA00023163"/>
    </source>
</evidence>
<dbReference type="STRING" id="2018661.A0A2A2J9H7"/>
<dbReference type="PROSITE" id="PS51843">
    <property type="entry name" value="NR_LBD"/>
    <property type="match status" value="1"/>
</dbReference>
<dbReference type="PRINTS" id="PR00398">
    <property type="entry name" value="STRDHORMONER"/>
</dbReference>
<dbReference type="PROSITE" id="PS00031">
    <property type="entry name" value="NUCLEAR_REC_DBD_1"/>
    <property type="match status" value="1"/>
</dbReference>
<name>A0A2A2J9H7_9BILA</name>
<evidence type="ECO:0000256" key="11">
    <source>
        <dbReference type="RuleBase" id="RU004334"/>
    </source>
</evidence>
<protein>
    <recommendedName>
        <fullName evidence="16">Nuclear receptor domain-containing protein</fullName>
    </recommendedName>
</protein>
<dbReference type="InterPro" id="IPR049636">
    <property type="entry name" value="HNF4-like_DBD"/>
</dbReference>
<dbReference type="Pfam" id="PF00105">
    <property type="entry name" value="zf-C4"/>
    <property type="match status" value="1"/>
</dbReference>
<dbReference type="InterPro" id="IPR013088">
    <property type="entry name" value="Znf_NHR/GATA"/>
</dbReference>
<sequence>MNCQVCGHQNGKPHFGVIACKACSAFFRRCCALKKKYKCRHNGICEITPNGRKICRGCRQMRCNLIGMEPERIQYNRDPLGSKAERMALSAYSPGEQSTSSSSDDQTELRLINRLVENYKILEQRRDQLYERRQSGKPRGRALNFKEVNRSCMDECVLRAHWIAATFPIFKSFSFNEKKIMFANFFAGNTILYLGKMCCLYGRTDRIIFSNTGNYLDMQNIQDFYREEDDENPSKEATRLFAPSFELYRRNILEPMVKLRFDETEFAVLSALTLWESGQSGQGPECENTCHKMQKEIIRELIIYYNTVACVPEPEQRLYQLLIMLPALQRCVIRTIEDWRVGKIFKICETDFSFFETILRNL</sequence>
<evidence type="ECO:0000256" key="10">
    <source>
        <dbReference type="ARBA" id="ARBA00023242"/>
    </source>
</evidence>
<evidence type="ECO:0000259" key="13">
    <source>
        <dbReference type="PROSITE" id="PS51843"/>
    </source>
</evidence>
<dbReference type="Gene3D" id="1.10.565.10">
    <property type="entry name" value="Retinoid X Receptor"/>
    <property type="match status" value="1"/>
</dbReference>
<dbReference type="SUPFAM" id="SSF57716">
    <property type="entry name" value="Glucocorticoid receptor-like (DNA-binding domain)"/>
    <property type="match status" value="1"/>
</dbReference>
<dbReference type="SUPFAM" id="SSF48508">
    <property type="entry name" value="Nuclear receptor ligand-binding domain"/>
    <property type="match status" value="1"/>
</dbReference>
<keyword evidence="15" id="KW-1185">Reference proteome</keyword>
<evidence type="ECO:0008006" key="16">
    <source>
        <dbReference type="Google" id="ProtNLM"/>
    </source>
</evidence>
<evidence type="ECO:0000256" key="7">
    <source>
        <dbReference type="ARBA" id="ARBA00023125"/>
    </source>
</evidence>
<evidence type="ECO:0000256" key="5">
    <source>
        <dbReference type="ARBA" id="ARBA00022833"/>
    </source>
</evidence>
<evidence type="ECO:0000256" key="1">
    <source>
        <dbReference type="ARBA" id="ARBA00004123"/>
    </source>
</evidence>
<comment type="subcellular location">
    <subcellularLocation>
        <location evidence="1 11">Nucleus</location>
    </subcellularLocation>
</comment>
<keyword evidence="4 11" id="KW-0863">Zinc-finger</keyword>
<dbReference type="EMBL" id="LIAE01010589">
    <property type="protein sequence ID" value="PAV58285.1"/>
    <property type="molecule type" value="Genomic_DNA"/>
</dbReference>
<gene>
    <name evidence="14" type="ORF">WR25_02207</name>
</gene>
<keyword evidence="7 11" id="KW-0238">DNA-binding</keyword>
<evidence type="ECO:0000313" key="15">
    <source>
        <dbReference type="Proteomes" id="UP000218231"/>
    </source>
</evidence>
<keyword evidence="6 11" id="KW-0805">Transcription regulation</keyword>
<comment type="caution">
    <text evidence="14">The sequence shown here is derived from an EMBL/GenBank/DDBJ whole genome shotgun (WGS) entry which is preliminary data.</text>
</comment>
<dbReference type="CDD" id="cd06960">
    <property type="entry name" value="NR_DBD_HNF4A"/>
    <property type="match status" value="1"/>
</dbReference>
<keyword evidence="9 11" id="KW-0675">Receptor</keyword>
<accession>A0A2A2J9H7</accession>
<keyword evidence="10 11" id="KW-0539">Nucleus</keyword>